<evidence type="ECO:0000256" key="8">
    <source>
        <dbReference type="SAM" id="MobiDB-lite"/>
    </source>
</evidence>
<sequence length="625" mass="67316">MTEYGRGPGSEPWHPEDPLYGDSGWGGQQPAGGRSPYGGQGQYHQPHQHQQPQHGQSQQSQYGGDWNTGQQQAAYGAQRHEGGRQQYEGGGPAQAYNGPDNGYNGGSGQGHDGGADRHHGGGSDQNYDGGPGQGYNGGSDQGYGGGSGPHHHGGQDASNGGWDTGRQQGQVPYTDPMDPYAGQQAGYGQEGPDYYATPDAYAPPEPPTRRRPEPDPEAASDAETDWDPGPDRGEHAFFAEGEDADDDDETGRRGGRGVRRGGRGGKKQKKGRNGCACLVVTLVFAGGLGGVGYFGYQFYQDRFGTAPDYSGDGTGSVTVDIPEQSLGYAIGQKLKEAGVVKSVDAFVSAQGQHPQGKTIQAGAYVLKKHMSAASAVELMLSPKSRANLIIPEGKRNAYVYKKIDERLKVSPGTTEKIAKKEWKTLGLPEWANTNKDIKDPLEGFLFPSSYPVAPGQKPEDVLKKMVAHANKKYEELGLASKAAELNLQNPLEVLTVASLVQAEGKHKHDFDKVATVVYNRLKPNNTETYGLLDFDSTVNYLRGESKLAIGSVDDLRKIKDPYNTYKVKGLPPGPISNPGEVALNSALHPAKGDWYYFVSVSEDKTLFAETNEEQNRNREKYLKGQ</sequence>
<dbReference type="PANTHER" id="PTHR30518:SF2">
    <property type="entry name" value="ENDOLYTIC MUREIN TRANSGLYCOSYLASE"/>
    <property type="match status" value="1"/>
</dbReference>
<feature type="compositionally biased region" description="Basic residues" evidence="8">
    <location>
        <begin position="253"/>
        <end position="271"/>
    </location>
</feature>
<reference evidence="9 10" key="1">
    <citation type="submission" date="2024-06" db="EMBL/GenBank/DDBJ databases">
        <title>The Natural Products Discovery Center: Release of the First 8490 Sequenced Strains for Exploring Actinobacteria Biosynthetic Diversity.</title>
        <authorList>
            <person name="Kalkreuter E."/>
            <person name="Kautsar S.A."/>
            <person name="Yang D."/>
            <person name="Bader C.D."/>
            <person name="Teijaro C.N."/>
            <person name="Fluegel L."/>
            <person name="Davis C.M."/>
            <person name="Simpson J.R."/>
            <person name="Lauterbach L."/>
            <person name="Steele A.D."/>
            <person name="Gui C."/>
            <person name="Meng S."/>
            <person name="Li G."/>
            <person name="Viehrig K."/>
            <person name="Ye F."/>
            <person name="Su P."/>
            <person name="Kiefer A.F."/>
            <person name="Nichols A."/>
            <person name="Cepeda A.J."/>
            <person name="Yan W."/>
            <person name="Fan B."/>
            <person name="Jiang Y."/>
            <person name="Adhikari A."/>
            <person name="Zheng C.-J."/>
            <person name="Schuster L."/>
            <person name="Cowan T.M."/>
            <person name="Smanski M.J."/>
            <person name="Chevrette M.G."/>
            <person name="De Carvalho L.P.S."/>
            <person name="Shen B."/>
        </authorList>
    </citation>
    <scope>NUCLEOTIDE SEQUENCE [LARGE SCALE GENOMIC DNA]</scope>
    <source>
        <strain evidence="9 10">NPDC047833</strain>
    </source>
</reference>
<comment type="similarity">
    <text evidence="7">Belongs to the transglycosylase MltG family.</text>
</comment>
<dbReference type="CDD" id="cd08010">
    <property type="entry name" value="MltG_like"/>
    <property type="match status" value="1"/>
</dbReference>
<feature type="transmembrane region" description="Helical" evidence="7">
    <location>
        <begin position="275"/>
        <end position="296"/>
    </location>
</feature>
<accession>A0ABV3LV62</accession>
<dbReference type="Pfam" id="PF02618">
    <property type="entry name" value="YceG"/>
    <property type="match status" value="1"/>
</dbReference>
<dbReference type="Proteomes" id="UP001553843">
    <property type="component" value="Unassembled WGS sequence"/>
</dbReference>
<organism evidence="9 10">
    <name type="scientific">Streptomyces huasconensis</name>
    <dbReference type="NCBI Taxonomy" id="1854574"/>
    <lineage>
        <taxon>Bacteria</taxon>
        <taxon>Bacillati</taxon>
        <taxon>Actinomycetota</taxon>
        <taxon>Actinomycetes</taxon>
        <taxon>Kitasatosporales</taxon>
        <taxon>Streptomycetaceae</taxon>
        <taxon>Streptomyces</taxon>
    </lineage>
</organism>
<keyword evidence="2 7" id="KW-0812">Transmembrane</keyword>
<feature type="region of interest" description="Disordered" evidence="8">
    <location>
        <begin position="1"/>
        <end position="271"/>
    </location>
</feature>
<feature type="compositionally biased region" description="Gly residues" evidence="8">
    <location>
        <begin position="103"/>
        <end position="112"/>
    </location>
</feature>
<keyword evidence="3 7" id="KW-1133">Transmembrane helix</keyword>
<comment type="catalytic activity">
    <reaction evidence="7">
        <text>a peptidoglycan chain = a peptidoglycan chain with N-acetyl-1,6-anhydromuramyl-[peptide] at the reducing end + a peptidoglycan chain with N-acetylglucosamine at the non-reducing end.</text>
        <dbReference type="EC" id="4.2.2.29"/>
    </reaction>
</comment>
<dbReference type="InterPro" id="IPR003770">
    <property type="entry name" value="MLTG-like"/>
</dbReference>
<evidence type="ECO:0000313" key="9">
    <source>
        <dbReference type="EMBL" id="MEW2363353.1"/>
    </source>
</evidence>
<keyword evidence="6 7" id="KW-0961">Cell wall biogenesis/degradation</keyword>
<dbReference type="NCBIfam" id="TIGR00247">
    <property type="entry name" value="endolytic transglycosylase MltG"/>
    <property type="match status" value="1"/>
</dbReference>
<comment type="function">
    <text evidence="7">Functions as a peptidoglycan terminase that cleaves nascent peptidoglycan strands endolytically to terminate their elongation.</text>
</comment>
<feature type="compositionally biased region" description="Acidic residues" evidence="8">
    <location>
        <begin position="215"/>
        <end position="228"/>
    </location>
</feature>
<feature type="compositionally biased region" description="Low complexity" evidence="8">
    <location>
        <begin position="42"/>
        <end position="64"/>
    </location>
</feature>
<keyword evidence="5 7" id="KW-0456">Lyase</keyword>
<dbReference type="EC" id="4.2.2.29" evidence="7"/>
<dbReference type="Gene3D" id="3.30.1490.480">
    <property type="entry name" value="Endolytic murein transglycosylase"/>
    <property type="match status" value="1"/>
</dbReference>
<gene>
    <name evidence="7 9" type="primary">mltG</name>
    <name evidence="9" type="ORF">AB0887_15570</name>
</gene>
<name>A0ABV3LV62_9ACTN</name>
<evidence type="ECO:0000256" key="4">
    <source>
        <dbReference type="ARBA" id="ARBA00023136"/>
    </source>
</evidence>
<evidence type="ECO:0000256" key="2">
    <source>
        <dbReference type="ARBA" id="ARBA00022692"/>
    </source>
</evidence>
<keyword evidence="4 7" id="KW-0472">Membrane</keyword>
<evidence type="ECO:0000256" key="6">
    <source>
        <dbReference type="ARBA" id="ARBA00023316"/>
    </source>
</evidence>
<evidence type="ECO:0000256" key="3">
    <source>
        <dbReference type="ARBA" id="ARBA00022989"/>
    </source>
</evidence>
<dbReference type="PANTHER" id="PTHR30518">
    <property type="entry name" value="ENDOLYTIC MUREIN TRANSGLYCOSYLASE"/>
    <property type="match status" value="1"/>
</dbReference>
<feature type="compositionally biased region" description="Gly residues" evidence="8">
    <location>
        <begin position="129"/>
        <end position="148"/>
    </location>
</feature>
<feature type="compositionally biased region" description="Gly residues" evidence="8">
    <location>
        <begin position="23"/>
        <end position="41"/>
    </location>
</feature>
<evidence type="ECO:0000256" key="5">
    <source>
        <dbReference type="ARBA" id="ARBA00023239"/>
    </source>
</evidence>
<comment type="subcellular location">
    <subcellularLocation>
        <location evidence="7">Cell membrane</location>
        <topology evidence="7">Single-pass membrane protein</topology>
    </subcellularLocation>
</comment>
<feature type="site" description="Important for catalytic activity" evidence="7">
    <location>
        <position position="503"/>
    </location>
</feature>
<evidence type="ECO:0000313" key="10">
    <source>
        <dbReference type="Proteomes" id="UP001553843"/>
    </source>
</evidence>
<dbReference type="HAMAP" id="MF_02065">
    <property type="entry name" value="MltG"/>
    <property type="match status" value="1"/>
</dbReference>
<comment type="caution">
    <text evidence="9">The sequence shown here is derived from an EMBL/GenBank/DDBJ whole genome shotgun (WGS) entry which is preliminary data.</text>
</comment>
<evidence type="ECO:0000256" key="1">
    <source>
        <dbReference type="ARBA" id="ARBA00022475"/>
    </source>
</evidence>
<proteinExistence type="inferred from homology"/>
<dbReference type="EMBL" id="JBEYRS010000005">
    <property type="protein sequence ID" value="MEW2363353.1"/>
    <property type="molecule type" value="Genomic_DNA"/>
</dbReference>
<evidence type="ECO:0000256" key="7">
    <source>
        <dbReference type="HAMAP-Rule" id="MF_02065"/>
    </source>
</evidence>
<keyword evidence="1 7" id="KW-1003">Cell membrane</keyword>
<keyword evidence="10" id="KW-1185">Reference proteome</keyword>
<protein>
    <recommendedName>
        <fullName evidence="7">Endolytic murein transglycosylase</fullName>
        <ecNumber evidence="7">4.2.2.29</ecNumber>
    </recommendedName>
    <alternativeName>
        <fullName evidence="7">Peptidoglycan lytic transglycosylase</fullName>
    </alternativeName>
    <alternativeName>
        <fullName evidence="7">Peptidoglycan polymerization terminase</fullName>
    </alternativeName>
</protein>
<feature type="compositionally biased region" description="Acidic residues" evidence="8">
    <location>
        <begin position="240"/>
        <end position="249"/>
    </location>
</feature>
<dbReference type="RefSeq" id="WP_359778641.1">
    <property type="nucleotide sequence ID" value="NZ_JBEYRR010000005.1"/>
</dbReference>